<gene>
    <name evidence="2" type="ORF">J0J70_12945</name>
</gene>
<name>A0A9Q9CRJ2_9FIRM</name>
<dbReference type="Pfam" id="PF02645">
    <property type="entry name" value="DegV"/>
    <property type="match status" value="1"/>
</dbReference>
<dbReference type="Proteomes" id="UP001058072">
    <property type="component" value="Chromosome"/>
</dbReference>
<sequence length="283" mass="31320">MIKIVADSSTLYSREEAKQNDLDIRPLSVTINNKSYKELEELTTEGLVEMINEGYFPSSSQPSIGDVVEMYEKYPNEEIINISLADGLSGTYQSACMAKSMVDHEENITVINSKTLCGPHRYLVDVAVKLVEAGKTKSEVVSEIESLIETSTSFLIPKDFDYLVRGGRLSPLVGRIGGLVKLVPVMTLSEDSTRLEKFATKRTFKKAIQAICDDLIAKGVNDEYKIYISHACDEELAMETKDIIIKNIESIETEVMLLTPVFTAQGGPGCIAVQAIKKHDILK</sequence>
<dbReference type="Gene3D" id="3.40.50.10170">
    <property type="match status" value="1"/>
</dbReference>
<accession>A0A9Q9CRJ2</accession>
<evidence type="ECO:0000256" key="1">
    <source>
        <dbReference type="ARBA" id="ARBA00023121"/>
    </source>
</evidence>
<dbReference type="PANTHER" id="PTHR33434:SF2">
    <property type="entry name" value="FATTY ACID-BINDING PROTEIN TM_1468"/>
    <property type="match status" value="1"/>
</dbReference>
<dbReference type="AlphaFoldDB" id="A0A9Q9CRJ2"/>
<reference evidence="2" key="1">
    <citation type="submission" date="2021-03" db="EMBL/GenBank/DDBJ databases">
        <title>Comparative Genomics and Metabolomics in the genus Turicibacter.</title>
        <authorList>
            <person name="Maki J."/>
            <person name="Looft T."/>
        </authorList>
    </citation>
    <scope>NUCLEOTIDE SEQUENCE</scope>
    <source>
        <strain evidence="2">ISU324</strain>
    </source>
</reference>
<dbReference type="SUPFAM" id="SSF82549">
    <property type="entry name" value="DAK1/DegV-like"/>
    <property type="match status" value="1"/>
</dbReference>
<proteinExistence type="predicted"/>
<evidence type="ECO:0000313" key="3">
    <source>
        <dbReference type="Proteomes" id="UP001058072"/>
    </source>
</evidence>
<evidence type="ECO:0000313" key="2">
    <source>
        <dbReference type="EMBL" id="UUF08453.1"/>
    </source>
</evidence>
<dbReference type="PROSITE" id="PS51482">
    <property type="entry name" value="DEGV"/>
    <property type="match status" value="1"/>
</dbReference>
<organism evidence="2 3">
    <name type="scientific">Turicibacter bilis</name>
    <dbReference type="NCBI Taxonomy" id="2735723"/>
    <lineage>
        <taxon>Bacteria</taxon>
        <taxon>Bacillati</taxon>
        <taxon>Bacillota</taxon>
        <taxon>Erysipelotrichia</taxon>
        <taxon>Erysipelotrichales</taxon>
        <taxon>Turicibacteraceae</taxon>
        <taxon>Turicibacter</taxon>
    </lineage>
</organism>
<dbReference type="RefSeq" id="WP_055305711.1">
    <property type="nucleotide sequence ID" value="NZ_CP071250.1"/>
</dbReference>
<dbReference type="InterPro" id="IPR003797">
    <property type="entry name" value="DegV"/>
</dbReference>
<dbReference type="NCBIfam" id="TIGR00762">
    <property type="entry name" value="DegV"/>
    <property type="match status" value="1"/>
</dbReference>
<dbReference type="EMBL" id="CP071250">
    <property type="protein sequence ID" value="UUF08453.1"/>
    <property type="molecule type" value="Genomic_DNA"/>
</dbReference>
<protein>
    <submittedName>
        <fullName evidence="2">DegV family protein</fullName>
    </submittedName>
</protein>
<dbReference type="InterPro" id="IPR043168">
    <property type="entry name" value="DegV_C"/>
</dbReference>
<dbReference type="GO" id="GO:0008289">
    <property type="term" value="F:lipid binding"/>
    <property type="evidence" value="ECO:0007669"/>
    <property type="project" value="UniProtKB-KW"/>
</dbReference>
<dbReference type="PANTHER" id="PTHR33434">
    <property type="entry name" value="DEGV DOMAIN-CONTAINING PROTEIN DR_1986-RELATED"/>
    <property type="match status" value="1"/>
</dbReference>
<dbReference type="InterPro" id="IPR050270">
    <property type="entry name" value="DegV_domain_contain"/>
</dbReference>
<keyword evidence="1" id="KW-0446">Lipid-binding</keyword>
<dbReference type="Gene3D" id="3.30.1180.10">
    <property type="match status" value="1"/>
</dbReference>